<evidence type="ECO:0000256" key="12">
    <source>
        <dbReference type="SAM" id="Phobius"/>
    </source>
</evidence>
<keyword evidence="11" id="KW-0697">Rotamase</keyword>
<proteinExistence type="inferred from homology"/>
<evidence type="ECO:0000256" key="8">
    <source>
        <dbReference type="ARBA" id="ARBA00038408"/>
    </source>
</evidence>
<comment type="caution">
    <text evidence="14">The sequence shown here is derived from an EMBL/GenBank/DDBJ whole genome shotgun (WGS) entry which is preliminary data.</text>
</comment>
<name>A0A7K1YAS2_9SPHI</name>
<evidence type="ECO:0000256" key="4">
    <source>
        <dbReference type="ARBA" id="ARBA00022692"/>
    </source>
</evidence>
<dbReference type="PROSITE" id="PS50198">
    <property type="entry name" value="PPIC_PPIASE_2"/>
    <property type="match status" value="1"/>
</dbReference>
<dbReference type="PANTHER" id="PTHR47529">
    <property type="entry name" value="PEPTIDYL-PROLYL CIS-TRANS ISOMERASE D"/>
    <property type="match status" value="1"/>
</dbReference>
<dbReference type="InterPro" id="IPR000297">
    <property type="entry name" value="PPIase_PpiC"/>
</dbReference>
<accession>A0A7K1YAS2</accession>
<dbReference type="GO" id="GO:0003755">
    <property type="term" value="F:peptidyl-prolyl cis-trans isomerase activity"/>
    <property type="evidence" value="ECO:0007669"/>
    <property type="project" value="UniProtKB-KW"/>
</dbReference>
<evidence type="ECO:0000256" key="5">
    <source>
        <dbReference type="ARBA" id="ARBA00022989"/>
    </source>
</evidence>
<dbReference type="Pfam" id="PF13623">
    <property type="entry name" value="SurA_N_2"/>
    <property type="match status" value="1"/>
</dbReference>
<dbReference type="InterPro" id="IPR027304">
    <property type="entry name" value="Trigger_fact/SurA_dom_sf"/>
</dbReference>
<dbReference type="Pfam" id="PF13145">
    <property type="entry name" value="Rotamase_2"/>
    <property type="match status" value="1"/>
</dbReference>
<evidence type="ECO:0000256" key="1">
    <source>
        <dbReference type="ARBA" id="ARBA00004382"/>
    </source>
</evidence>
<feature type="transmembrane region" description="Helical" evidence="12">
    <location>
        <begin position="12"/>
        <end position="29"/>
    </location>
</feature>
<protein>
    <recommendedName>
        <fullName evidence="9">Periplasmic chaperone PpiD</fullName>
    </recommendedName>
    <alternativeName>
        <fullName evidence="10">Periplasmic folding chaperone</fullName>
    </alternativeName>
</protein>
<evidence type="ECO:0000313" key="14">
    <source>
        <dbReference type="EMBL" id="MXV51687.1"/>
    </source>
</evidence>
<evidence type="ECO:0000256" key="10">
    <source>
        <dbReference type="ARBA" id="ARBA00042775"/>
    </source>
</evidence>
<dbReference type="Gene3D" id="3.10.50.40">
    <property type="match status" value="2"/>
</dbReference>
<evidence type="ECO:0000256" key="9">
    <source>
        <dbReference type="ARBA" id="ARBA00040743"/>
    </source>
</evidence>
<keyword evidence="6 12" id="KW-0472">Membrane</keyword>
<dbReference type="AlphaFoldDB" id="A0A7K1YAS2"/>
<dbReference type="SUPFAM" id="SSF109998">
    <property type="entry name" value="Triger factor/SurA peptide-binding domain-like"/>
    <property type="match status" value="1"/>
</dbReference>
<comment type="similarity">
    <text evidence="8">Belongs to the PpiD chaperone family.</text>
</comment>
<evidence type="ECO:0000256" key="3">
    <source>
        <dbReference type="ARBA" id="ARBA00022519"/>
    </source>
</evidence>
<dbReference type="InterPro" id="IPR046357">
    <property type="entry name" value="PPIase_dom_sf"/>
</dbReference>
<evidence type="ECO:0000256" key="11">
    <source>
        <dbReference type="PROSITE-ProRule" id="PRU00278"/>
    </source>
</evidence>
<dbReference type="PANTHER" id="PTHR47529:SF1">
    <property type="entry name" value="PERIPLASMIC CHAPERONE PPID"/>
    <property type="match status" value="1"/>
</dbReference>
<feature type="domain" description="PpiC" evidence="13">
    <location>
        <begin position="345"/>
        <end position="442"/>
    </location>
</feature>
<evidence type="ECO:0000256" key="6">
    <source>
        <dbReference type="ARBA" id="ARBA00023136"/>
    </source>
</evidence>
<reference evidence="14 15" key="1">
    <citation type="submission" date="2019-11" db="EMBL/GenBank/DDBJ databases">
        <title>Pedobacter sp. HMF7647 Genome sequencing and assembly.</title>
        <authorList>
            <person name="Kang H."/>
            <person name="Kim H."/>
            <person name="Joh K."/>
        </authorList>
    </citation>
    <scope>NUCLEOTIDE SEQUENCE [LARGE SCALE GENOMIC DNA]</scope>
    <source>
        <strain evidence="14 15">HMF7647</strain>
    </source>
</reference>
<evidence type="ECO:0000313" key="15">
    <source>
        <dbReference type="Proteomes" id="UP000466586"/>
    </source>
</evidence>
<keyword evidence="5 12" id="KW-1133">Transmembrane helix</keyword>
<keyword evidence="3" id="KW-0997">Cell inner membrane</keyword>
<dbReference type="Proteomes" id="UP000466586">
    <property type="component" value="Unassembled WGS sequence"/>
</dbReference>
<dbReference type="GO" id="GO:0005886">
    <property type="term" value="C:plasma membrane"/>
    <property type="evidence" value="ECO:0007669"/>
    <property type="project" value="UniProtKB-SubCell"/>
</dbReference>
<dbReference type="SUPFAM" id="SSF54534">
    <property type="entry name" value="FKBP-like"/>
    <property type="match status" value="1"/>
</dbReference>
<organism evidence="14 15">
    <name type="scientific">Hufsiella arboris</name>
    <dbReference type="NCBI Taxonomy" id="2695275"/>
    <lineage>
        <taxon>Bacteria</taxon>
        <taxon>Pseudomonadati</taxon>
        <taxon>Bacteroidota</taxon>
        <taxon>Sphingobacteriia</taxon>
        <taxon>Sphingobacteriales</taxon>
        <taxon>Sphingobacteriaceae</taxon>
        <taxon>Hufsiella</taxon>
    </lineage>
</organism>
<dbReference type="InterPro" id="IPR052029">
    <property type="entry name" value="PpiD_chaperone"/>
</dbReference>
<evidence type="ECO:0000259" key="13">
    <source>
        <dbReference type="PROSITE" id="PS50198"/>
    </source>
</evidence>
<evidence type="ECO:0000256" key="2">
    <source>
        <dbReference type="ARBA" id="ARBA00022475"/>
    </source>
</evidence>
<keyword evidence="7" id="KW-0143">Chaperone</keyword>
<keyword evidence="11 14" id="KW-0413">Isomerase</keyword>
<keyword evidence="15" id="KW-1185">Reference proteome</keyword>
<dbReference type="EMBL" id="WVHT01000005">
    <property type="protein sequence ID" value="MXV51687.1"/>
    <property type="molecule type" value="Genomic_DNA"/>
</dbReference>
<keyword evidence="2" id="KW-1003">Cell membrane</keyword>
<sequence length="700" mass="76190">MGLMSFLRNRAGIIIVVVIGLAIFAFLLSDAVRMGSPFMAASRNQVGEIAGETVDIQDYNARVEQNTNNFKQQMGQASLNPQMTAYVQENTWNQLISEVVMRKEVERLGLIVGKNEINDMITGKNPDPMVVQNFGDPKTGQINRQQLNGFLANVSSQAPEVRAQWGAFLVGLKQSRLAQKYSNLVKNSVYVTNLEAKDDYLNRNKLANFSYVNLDYASIPDKDVKPGDEDYKEYYNENKARFKNREETRSIEYVVFNAQASKADSAEVKAGVEKIAQDFRTTNNDSLFVSINADTKSPIAYVHKGQLDPALDSLVFKAAKGTVVGPVFSNGAYRMAKIIDERVGPDSVKASHILLNPATEGGLDKAKAKADSIANLIRKGTSFADLAKKFGTDGSKDKGGDLGTFGRGQMIPAFEDAVFNGATGDLKVITTQFGVHVIHIDRQVGSSKVAKVAVVDKALNSSNKTQQAAYAKASAFLSGISGKDFDAAVSKQGLKKESAENVTGSQGFIQGLENPRDMVRWAFKADEGDVSDQVFEMDNKYVVAKLTDIREAGELPLDKVKKQIEQMVINRVKAKMLTEKFDKALAGSSSIAQVAQKVGKQAVPVENVVFANPIIPGLSQENKVVGTLFGLQPGKLSKPVAGEQGVYVVSVSGFTNPAPLTNPVKQKEQIAQGAAQRLQGEAFSVLRDKANIKDNRVKFF</sequence>
<evidence type="ECO:0000256" key="7">
    <source>
        <dbReference type="ARBA" id="ARBA00023186"/>
    </source>
</evidence>
<gene>
    <name evidence="14" type="ORF">GS399_11950</name>
</gene>
<comment type="subcellular location">
    <subcellularLocation>
        <location evidence="1">Cell inner membrane</location>
        <topology evidence="1">Single-pass type II membrane protein</topology>
        <orientation evidence="1">Periplasmic side</orientation>
    </subcellularLocation>
</comment>
<keyword evidence="4 12" id="KW-0812">Transmembrane</keyword>
<dbReference type="Pfam" id="PF13616">
    <property type="entry name" value="Rotamase_3"/>
    <property type="match status" value="1"/>
</dbReference>